<evidence type="ECO:0000256" key="2">
    <source>
        <dbReference type="ARBA" id="ARBA00023125"/>
    </source>
</evidence>
<accession>A0A4V3IU40</accession>
<feature type="domain" description="HTH gntR-type" evidence="5">
    <location>
        <begin position="29"/>
        <end position="97"/>
    </location>
</feature>
<feature type="region of interest" description="Disordered" evidence="4">
    <location>
        <begin position="267"/>
        <end position="293"/>
    </location>
</feature>
<dbReference type="AlphaFoldDB" id="A0A4V3IU40"/>
<dbReference type="InterPro" id="IPR050679">
    <property type="entry name" value="Bact_HTH_transcr_reg"/>
</dbReference>
<dbReference type="Pfam" id="PF00392">
    <property type="entry name" value="GntR"/>
    <property type="match status" value="1"/>
</dbReference>
<keyword evidence="2" id="KW-0238">DNA-binding</keyword>
<evidence type="ECO:0000259" key="5">
    <source>
        <dbReference type="PROSITE" id="PS50949"/>
    </source>
</evidence>
<dbReference type="SMART" id="SM00866">
    <property type="entry name" value="UTRA"/>
    <property type="match status" value="1"/>
</dbReference>
<dbReference type="EMBL" id="SOHL01000015">
    <property type="protein sequence ID" value="TFD70844.1"/>
    <property type="molecule type" value="Genomic_DNA"/>
</dbReference>
<proteinExistence type="predicted"/>
<evidence type="ECO:0000256" key="3">
    <source>
        <dbReference type="ARBA" id="ARBA00023163"/>
    </source>
</evidence>
<dbReference type="InterPro" id="IPR011663">
    <property type="entry name" value="UTRA"/>
</dbReference>
<evidence type="ECO:0000256" key="4">
    <source>
        <dbReference type="SAM" id="MobiDB-lite"/>
    </source>
</evidence>
<keyword evidence="3" id="KW-0804">Transcription</keyword>
<sequence>MNKKPSTVDAAEAPRSAVTPPDIDRLAATPMYHQLKRRLIDDIARQGLRSGDLLPGEHRLCEKFNVSRTVVRQALSQLENQGIIERVKGKGTFVAHQKVPESLVHTLTGLYEEVAARGGHVHSEVRRQEVILADDDVADSLGVAPQSPVIVIERLRYVDDEPWSWTTTYLPHDIGLLVLHDDLRDRSLYALLATHGIRAVRGVRSAEAISANRAQGALLKVGAGQALLVLRSVSYDEHKQPMEYFIAYHRGDRSRFEFQLSASSATQSTAALRHTGSASKSGPSGPSGEESHL</sequence>
<keyword evidence="1" id="KW-0805">Transcription regulation</keyword>
<evidence type="ECO:0000313" key="7">
    <source>
        <dbReference type="Proteomes" id="UP000297983"/>
    </source>
</evidence>
<dbReference type="Proteomes" id="UP000297983">
    <property type="component" value="Unassembled WGS sequence"/>
</dbReference>
<dbReference type="SMART" id="SM00345">
    <property type="entry name" value="HTH_GNTR"/>
    <property type="match status" value="1"/>
</dbReference>
<dbReference type="GO" id="GO:0045892">
    <property type="term" value="P:negative regulation of DNA-templated transcription"/>
    <property type="evidence" value="ECO:0007669"/>
    <property type="project" value="TreeGrafter"/>
</dbReference>
<dbReference type="PANTHER" id="PTHR44846:SF1">
    <property type="entry name" value="MANNOSYL-D-GLYCERATE TRANSPORT_METABOLISM SYSTEM REPRESSOR MNGR-RELATED"/>
    <property type="match status" value="1"/>
</dbReference>
<dbReference type="Pfam" id="PF07702">
    <property type="entry name" value="UTRA"/>
    <property type="match status" value="1"/>
</dbReference>
<dbReference type="GO" id="GO:0003677">
    <property type="term" value="F:DNA binding"/>
    <property type="evidence" value="ECO:0007669"/>
    <property type="project" value="UniProtKB-KW"/>
</dbReference>
<evidence type="ECO:0000313" key="6">
    <source>
        <dbReference type="EMBL" id="TFD70844.1"/>
    </source>
</evidence>
<dbReference type="SUPFAM" id="SSF64288">
    <property type="entry name" value="Chorismate lyase-like"/>
    <property type="match status" value="1"/>
</dbReference>
<keyword evidence="7" id="KW-1185">Reference proteome</keyword>
<dbReference type="PANTHER" id="PTHR44846">
    <property type="entry name" value="MANNOSYL-D-GLYCERATE TRANSPORT/METABOLISM SYSTEM REPRESSOR MNGR-RELATED"/>
    <property type="match status" value="1"/>
</dbReference>
<dbReference type="CDD" id="cd07377">
    <property type="entry name" value="WHTH_GntR"/>
    <property type="match status" value="1"/>
</dbReference>
<name>A0A4V3IU40_9MICO</name>
<dbReference type="InterPro" id="IPR000524">
    <property type="entry name" value="Tscrpt_reg_HTH_GntR"/>
</dbReference>
<dbReference type="Gene3D" id="1.10.10.10">
    <property type="entry name" value="Winged helix-like DNA-binding domain superfamily/Winged helix DNA-binding domain"/>
    <property type="match status" value="1"/>
</dbReference>
<protein>
    <submittedName>
        <fullName evidence="6">GntR family transcriptional regulator</fullName>
    </submittedName>
</protein>
<reference evidence="6 7" key="1">
    <citation type="submission" date="2019-03" db="EMBL/GenBank/DDBJ databases">
        <title>Genomics of glacier-inhabiting Cryobacterium strains.</title>
        <authorList>
            <person name="Liu Q."/>
            <person name="Xin Y.-H."/>
        </authorList>
    </citation>
    <scope>NUCLEOTIDE SEQUENCE [LARGE SCALE GENOMIC DNA]</scope>
    <source>
        <strain evidence="6 7">Hz16</strain>
    </source>
</reference>
<dbReference type="InterPro" id="IPR028978">
    <property type="entry name" value="Chorismate_lyase_/UTRA_dom_sf"/>
</dbReference>
<dbReference type="InterPro" id="IPR036388">
    <property type="entry name" value="WH-like_DNA-bd_sf"/>
</dbReference>
<dbReference type="SUPFAM" id="SSF46785">
    <property type="entry name" value="Winged helix' DNA-binding domain"/>
    <property type="match status" value="1"/>
</dbReference>
<feature type="region of interest" description="Disordered" evidence="4">
    <location>
        <begin position="1"/>
        <end position="22"/>
    </location>
</feature>
<dbReference type="InterPro" id="IPR036390">
    <property type="entry name" value="WH_DNA-bd_sf"/>
</dbReference>
<dbReference type="RefSeq" id="WP_134551650.1">
    <property type="nucleotide sequence ID" value="NZ_SOHL01000015.1"/>
</dbReference>
<organism evidence="6 7">
    <name type="scientific">Cryobacterium gelidum</name>
    <dbReference type="NCBI Taxonomy" id="1259164"/>
    <lineage>
        <taxon>Bacteria</taxon>
        <taxon>Bacillati</taxon>
        <taxon>Actinomycetota</taxon>
        <taxon>Actinomycetes</taxon>
        <taxon>Micrococcales</taxon>
        <taxon>Microbacteriaceae</taxon>
        <taxon>Cryobacterium</taxon>
    </lineage>
</organism>
<evidence type="ECO:0000256" key="1">
    <source>
        <dbReference type="ARBA" id="ARBA00023015"/>
    </source>
</evidence>
<gene>
    <name evidence="6" type="ORF">E3T50_09775</name>
</gene>
<dbReference type="PROSITE" id="PS50949">
    <property type="entry name" value="HTH_GNTR"/>
    <property type="match status" value="1"/>
</dbReference>
<dbReference type="PRINTS" id="PR00035">
    <property type="entry name" value="HTHGNTR"/>
</dbReference>
<dbReference type="GO" id="GO:0003700">
    <property type="term" value="F:DNA-binding transcription factor activity"/>
    <property type="evidence" value="ECO:0007669"/>
    <property type="project" value="InterPro"/>
</dbReference>
<comment type="caution">
    <text evidence="6">The sequence shown here is derived from an EMBL/GenBank/DDBJ whole genome shotgun (WGS) entry which is preliminary data.</text>
</comment>
<dbReference type="Gene3D" id="3.40.1410.10">
    <property type="entry name" value="Chorismate lyase-like"/>
    <property type="match status" value="1"/>
</dbReference>